<feature type="signal peptide" evidence="3">
    <location>
        <begin position="1"/>
        <end position="17"/>
    </location>
</feature>
<keyword evidence="5" id="KW-1185">Reference proteome</keyword>
<dbReference type="Proteomes" id="UP000317291">
    <property type="component" value="Unassembled WGS sequence"/>
</dbReference>
<feature type="region of interest" description="Disordered" evidence="1">
    <location>
        <begin position="68"/>
        <end position="173"/>
    </location>
</feature>
<keyword evidence="3" id="KW-0732">Signal</keyword>
<feature type="transmembrane region" description="Helical" evidence="2">
    <location>
        <begin position="235"/>
        <end position="255"/>
    </location>
</feature>
<reference evidence="4 5" key="1">
    <citation type="submission" date="2019-06" db="EMBL/GenBank/DDBJ databases">
        <title>Tsukamurella conjunctivitidis sp. nov., Tsukamurella assacharolytica sp. nov. and Tsukamurella sputae sp. nov. isolated from patients with conjunctivitis, bacteraemia (lymphoma) and respiratory infection (sputum) in Hong Kong.</title>
        <authorList>
            <person name="Teng J.L.L."/>
            <person name="Lee H.H."/>
            <person name="Fong J.Y.H."/>
            <person name="Fok K.M.N."/>
            <person name="Lau S.K.P."/>
            <person name="Woo P.C.Y."/>
        </authorList>
    </citation>
    <scope>NUCLEOTIDE SEQUENCE [LARGE SCALE GENOMIC DNA]</scope>
    <source>
        <strain evidence="4 5">HKU71</strain>
    </source>
</reference>
<dbReference type="OrthoDB" id="5194448at2"/>
<accession>A0A5C5R9Q0</accession>
<evidence type="ECO:0000256" key="1">
    <source>
        <dbReference type="SAM" id="MobiDB-lite"/>
    </source>
</evidence>
<dbReference type="AlphaFoldDB" id="A0A5C5R9Q0"/>
<keyword evidence="2" id="KW-0812">Transmembrane</keyword>
<keyword evidence="2" id="KW-1133">Transmembrane helix</keyword>
<feature type="compositionally biased region" description="Low complexity" evidence="1">
    <location>
        <begin position="90"/>
        <end position="99"/>
    </location>
</feature>
<comment type="caution">
    <text evidence="4">The sequence shown here is derived from an EMBL/GenBank/DDBJ whole genome shotgun (WGS) entry which is preliminary data.</text>
</comment>
<evidence type="ECO:0000313" key="4">
    <source>
        <dbReference type="EMBL" id="TWS19640.1"/>
    </source>
</evidence>
<name>A0A5C5R9Q0_9ACTN</name>
<evidence type="ECO:0000313" key="5">
    <source>
        <dbReference type="Proteomes" id="UP000317291"/>
    </source>
</evidence>
<organism evidence="4 5">
    <name type="scientific">Tsukamurella asaccharolytica</name>
    <dbReference type="NCBI Taxonomy" id="2592067"/>
    <lineage>
        <taxon>Bacteria</taxon>
        <taxon>Bacillati</taxon>
        <taxon>Actinomycetota</taxon>
        <taxon>Actinomycetes</taxon>
        <taxon>Mycobacteriales</taxon>
        <taxon>Tsukamurellaceae</taxon>
        <taxon>Tsukamurella</taxon>
    </lineage>
</organism>
<proteinExistence type="predicted"/>
<dbReference type="Pfam" id="PF11241">
    <property type="entry name" value="DUF3043"/>
    <property type="match status" value="1"/>
</dbReference>
<dbReference type="InterPro" id="IPR021403">
    <property type="entry name" value="DUF3043"/>
</dbReference>
<sequence>MRSARSSRPSWSSSAFALEAAASVSTTPVVSLSAVVIGSPHRRASVSGSTVLPRPTFPAVTITRVVDHSPGSNTLGGVKLPWQKADESTSEAAESAAADTVDESAADPLAKPAQTAGKGRPTPSRREAQGRKRGPVAPAPMTRAEARARKKELRNSLSKEERKAAAADRRAQANERRELMMQGDERYLPVRDRGPVKAYVRDLVDAKRHLSTMFIPFAVVVMVFMFTTANRPELAGIPMVLLLLMIAVMAIEGVLTGRRVNNRVRERWPDTTETGFRLGWYAFMRSTQLRRMRIPRPRVKPGDAV</sequence>
<feature type="chain" id="PRO_5022919896" evidence="3">
    <location>
        <begin position="18"/>
        <end position="305"/>
    </location>
</feature>
<feature type="compositionally biased region" description="Basic and acidic residues" evidence="1">
    <location>
        <begin position="153"/>
        <end position="173"/>
    </location>
</feature>
<evidence type="ECO:0000256" key="2">
    <source>
        <dbReference type="SAM" id="Phobius"/>
    </source>
</evidence>
<gene>
    <name evidence="4" type="ORF">FK529_10740</name>
</gene>
<dbReference type="EMBL" id="VIGW01000004">
    <property type="protein sequence ID" value="TWS19640.1"/>
    <property type="molecule type" value="Genomic_DNA"/>
</dbReference>
<protein>
    <submittedName>
        <fullName evidence="4">DUF3043 domain-containing protein</fullName>
    </submittedName>
</protein>
<feature type="transmembrane region" description="Helical" evidence="2">
    <location>
        <begin position="210"/>
        <end position="229"/>
    </location>
</feature>
<keyword evidence="2" id="KW-0472">Membrane</keyword>
<evidence type="ECO:0000256" key="3">
    <source>
        <dbReference type="SAM" id="SignalP"/>
    </source>
</evidence>